<evidence type="ECO:0000313" key="2">
    <source>
        <dbReference type="EMBL" id="KAJ3606816.1"/>
    </source>
</evidence>
<organism evidence="2 3">
    <name type="scientific">Muraenolepis orangiensis</name>
    <name type="common">Patagonian moray cod</name>
    <dbReference type="NCBI Taxonomy" id="630683"/>
    <lineage>
        <taxon>Eukaryota</taxon>
        <taxon>Metazoa</taxon>
        <taxon>Chordata</taxon>
        <taxon>Craniata</taxon>
        <taxon>Vertebrata</taxon>
        <taxon>Euteleostomi</taxon>
        <taxon>Actinopterygii</taxon>
        <taxon>Neopterygii</taxon>
        <taxon>Teleostei</taxon>
        <taxon>Neoteleostei</taxon>
        <taxon>Acanthomorphata</taxon>
        <taxon>Zeiogadaria</taxon>
        <taxon>Gadariae</taxon>
        <taxon>Gadiformes</taxon>
        <taxon>Muraenolepidoidei</taxon>
        <taxon>Muraenolepididae</taxon>
        <taxon>Muraenolepis</taxon>
    </lineage>
</organism>
<name>A0A9Q0EHB4_9TELE</name>
<evidence type="ECO:0000256" key="1">
    <source>
        <dbReference type="SAM" id="MobiDB-lite"/>
    </source>
</evidence>
<dbReference type="Proteomes" id="UP001148018">
    <property type="component" value="Unassembled WGS sequence"/>
</dbReference>
<accession>A0A9Q0EHB4</accession>
<sequence>MGGGGRRERMRVRMGGRREEGEDEGEDGGRREEGEDEGEDGMGGGGRRERMGVRMGEAHVKDEPVKVRQRYTKHPRYETARRRDVRWTGVPFKELFCRLIFYLSEL</sequence>
<evidence type="ECO:0000313" key="3">
    <source>
        <dbReference type="Proteomes" id="UP001148018"/>
    </source>
</evidence>
<feature type="region of interest" description="Disordered" evidence="1">
    <location>
        <begin position="1"/>
        <end position="71"/>
    </location>
</feature>
<comment type="caution">
    <text evidence="2">The sequence shown here is derived from an EMBL/GenBank/DDBJ whole genome shotgun (WGS) entry which is preliminary data.</text>
</comment>
<dbReference type="AlphaFoldDB" id="A0A9Q0EHB4"/>
<gene>
    <name evidence="2" type="ORF">NHX12_026335</name>
</gene>
<reference evidence="2" key="1">
    <citation type="submission" date="2022-07" db="EMBL/GenBank/DDBJ databases">
        <title>Chromosome-level genome of Muraenolepis orangiensis.</title>
        <authorList>
            <person name="Kim J."/>
        </authorList>
    </citation>
    <scope>NUCLEOTIDE SEQUENCE</scope>
    <source>
        <strain evidence="2">KU_S4_2022</strain>
        <tissue evidence="2">Muscle</tissue>
    </source>
</reference>
<feature type="compositionally biased region" description="Basic and acidic residues" evidence="1">
    <location>
        <begin position="46"/>
        <end position="66"/>
    </location>
</feature>
<dbReference type="EMBL" id="JANIIK010000042">
    <property type="protein sequence ID" value="KAJ3606816.1"/>
    <property type="molecule type" value="Genomic_DNA"/>
</dbReference>
<proteinExistence type="predicted"/>
<protein>
    <submittedName>
        <fullName evidence="2">Uncharacterized protein</fullName>
    </submittedName>
</protein>
<keyword evidence="3" id="KW-1185">Reference proteome</keyword>